<reference evidence="1" key="1">
    <citation type="submission" date="2014-09" db="EMBL/GenBank/DDBJ databases">
        <authorList>
            <person name="Magalhaes I.L.F."/>
            <person name="Oliveira U."/>
            <person name="Santos F.R."/>
            <person name="Vidigal T.H.D.A."/>
            <person name="Brescovit A.D."/>
            <person name="Santos A.J."/>
        </authorList>
    </citation>
    <scope>NUCLEOTIDE SEQUENCE</scope>
    <source>
        <tissue evidence="1">Shoot tissue taken approximately 20 cm above the soil surface</tissue>
    </source>
</reference>
<organism evidence="1">
    <name type="scientific">Arundo donax</name>
    <name type="common">Giant reed</name>
    <name type="synonym">Donax arundinaceus</name>
    <dbReference type="NCBI Taxonomy" id="35708"/>
    <lineage>
        <taxon>Eukaryota</taxon>
        <taxon>Viridiplantae</taxon>
        <taxon>Streptophyta</taxon>
        <taxon>Embryophyta</taxon>
        <taxon>Tracheophyta</taxon>
        <taxon>Spermatophyta</taxon>
        <taxon>Magnoliopsida</taxon>
        <taxon>Liliopsida</taxon>
        <taxon>Poales</taxon>
        <taxon>Poaceae</taxon>
        <taxon>PACMAD clade</taxon>
        <taxon>Arundinoideae</taxon>
        <taxon>Arundineae</taxon>
        <taxon>Arundo</taxon>
    </lineage>
</organism>
<accession>A0A0A9HIF7</accession>
<protein>
    <submittedName>
        <fullName evidence="1">Uncharacterized protein</fullName>
    </submittedName>
</protein>
<dbReference type="AlphaFoldDB" id="A0A0A9HIF7"/>
<proteinExistence type="predicted"/>
<evidence type="ECO:0000313" key="1">
    <source>
        <dbReference type="EMBL" id="JAE34616.1"/>
    </source>
</evidence>
<name>A0A0A9HIF7_ARUDO</name>
<reference evidence="1" key="2">
    <citation type="journal article" date="2015" name="Data Brief">
        <title>Shoot transcriptome of the giant reed, Arundo donax.</title>
        <authorList>
            <person name="Barrero R.A."/>
            <person name="Guerrero F.D."/>
            <person name="Moolhuijzen P."/>
            <person name="Goolsby J.A."/>
            <person name="Tidwell J."/>
            <person name="Bellgard S.E."/>
            <person name="Bellgard M.I."/>
        </authorList>
    </citation>
    <scope>NUCLEOTIDE SEQUENCE</scope>
    <source>
        <tissue evidence="1">Shoot tissue taken approximately 20 cm above the soil surface</tissue>
    </source>
</reference>
<sequence>MYCFALKSCASLVFLFCLHLVRFILISVNGSTDALGA</sequence>
<dbReference type="EMBL" id="GBRH01163280">
    <property type="protein sequence ID" value="JAE34616.1"/>
    <property type="molecule type" value="Transcribed_RNA"/>
</dbReference>